<accession>A0A5M3Z4G6</accession>
<organism evidence="1 2">
    <name type="scientific">Aspergillus terreus</name>
    <dbReference type="NCBI Taxonomy" id="33178"/>
    <lineage>
        <taxon>Eukaryota</taxon>
        <taxon>Fungi</taxon>
        <taxon>Dikarya</taxon>
        <taxon>Ascomycota</taxon>
        <taxon>Pezizomycotina</taxon>
        <taxon>Eurotiomycetes</taxon>
        <taxon>Eurotiomycetidae</taxon>
        <taxon>Eurotiales</taxon>
        <taxon>Aspergillaceae</taxon>
        <taxon>Aspergillus</taxon>
        <taxon>Aspergillus subgen. Circumdati</taxon>
    </lineage>
</organism>
<evidence type="ECO:0000313" key="2">
    <source>
        <dbReference type="Proteomes" id="UP000452235"/>
    </source>
</evidence>
<protein>
    <submittedName>
        <fullName evidence="1">GPI anchored cell wall protein</fullName>
    </submittedName>
</protein>
<dbReference type="PANTHER" id="PTHR40640:SF1">
    <property type="entry name" value="ANCHORED GLYCOPROTEIN, PUTATIVE (AFU_ORTHOLOGUE AFUA_8G04860)-RELATED"/>
    <property type="match status" value="1"/>
</dbReference>
<reference evidence="1 2" key="1">
    <citation type="submission" date="2020-01" db="EMBL/GenBank/DDBJ databases">
        <title>Aspergillus terreus IFO 6365 whole genome shotgun sequence.</title>
        <authorList>
            <person name="Kanamasa S."/>
            <person name="Takahashi H."/>
        </authorList>
    </citation>
    <scope>NUCLEOTIDE SEQUENCE [LARGE SCALE GENOMIC DNA]</scope>
    <source>
        <strain evidence="1 2">IFO 6365</strain>
    </source>
</reference>
<dbReference type="Proteomes" id="UP000452235">
    <property type="component" value="Unassembled WGS sequence"/>
</dbReference>
<dbReference type="VEuPathDB" id="FungiDB:ATEG_04982"/>
<evidence type="ECO:0000313" key="1">
    <source>
        <dbReference type="EMBL" id="GFF15847.1"/>
    </source>
</evidence>
<gene>
    <name evidence="1" type="ORF">ATEIFO6365_0005003700</name>
</gene>
<proteinExistence type="predicted"/>
<dbReference type="EMBL" id="BLJY01000005">
    <property type="protein sequence ID" value="GFF15847.1"/>
    <property type="molecule type" value="Genomic_DNA"/>
</dbReference>
<keyword evidence="2" id="KW-1185">Reference proteome</keyword>
<dbReference type="AlphaFoldDB" id="A0A5M3Z4G6"/>
<dbReference type="OrthoDB" id="4991875at2759"/>
<sequence length="191" mass="19346">MRFTIKSLLLAGSLITAAAAETTEIQMFYPEGEVTFAPHSLQASIINANAEATTYQVKCVDDSDVCDLAVPATVTQGPSAFTMNAVVVTGTLGVKGTGTVQEACQITSSTQGASCSISLGLEFNTLGISTSTSWTTATSIKGDDITYRAIPVTAGVNKLNSPQATESPGVAASVQYGGAAAAAVIAAIGML</sequence>
<dbReference type="PANTHER" id="PTHR40640">
    <property type="entry name" value="ANCHORED GLYCOPROTEIN, PUTATIVE (AFU_ORTHOLOGUE AFUA_8G04860)-RELATED"/>
    <property type="match status" value="1"/>
</dbReference>
<comment type="caution">
    <text evidence="1">The sequence shown here is derived from an EMBL/GenBank/DDBJ whole genome shotgun (WGS) entry which is preliminary data.</text>
</comment>
<name>A0A5M3Z4G6_ASPTE</name>